<dbReference type="EMBL" id="JAUQSX010000001">
    <property type="protein sequence ID" value="MDO7844728.1"/>
    <property type="molecule type" value="Genomic_DNA"/>
</dbReference>
<protein>
    <submittedName>
        <fullName evidence="2">Uncharacterized protein</fullName>
    </submittedName>
</protein>
<dbReference type="RefSeq" id="WP_305009381.1">
    <property type="nucleotide sequence ID" value="NZ_JAUQSX010000001.1"/>
</dbReference>
<sequence length="97" mass="10520">MPIEPVRYPSIELVECPRCGSPRKQPPSADLCRCADCGTNYHLDWVEAGVQVRQPTAPRPSSSAHWNWLPLKALLLVVVAMAVLVGLSFLVAPAGSK</sequence>
<name>A0ABT9A5B8_9BACT</name>
<keyword evidence="3" id="KW-1185">Reference proteome</keyword>
<keyword evidence="1" id="KW-1133">Transmembrane helix</keyword>
<gene>
    <name evidence="2" type="ORF">Q5H92_00045</name>
</gene>
<proteinExistence type="predicted"/>
<reference evidence="2" key="1">
    <citation type="submission" date="2023-07" db="EMBL/GenBank/DDBJ databases">
        <authorList>
            <person name="Kim M.K."/>
        </authorList>
    </citation>
    <scope>NUCLEOTIDE SEQUENCE</scope>
    <source>
        <strain evidence="2">M29</strain>
    </source>
</reference>
<feature type="transmembrane region" description="Helical" evidence="1">
    <location>
        <begin position="73"/>
        <end position="92"/>
    </location>
</feature>
<keyword evidence="1" id="KW-0472">Membrane</keyword>
<accession>A0ABT9A5B8</accession>
<evidence type="ECO:0000256" key="1">
    <source>
        <dbReference type="SAM" id="Phobius"/>
    </source>
</evidence>
<keyword evidence="1" id="KW-0812">Transmembrane</keyword>
<evidence type="ECO:0000313" key="2">
    <source>
        <dbReference type="EMBL" id="MDO7844728.1"/>
    </source>
</evidence>
<organism evidence="2 3">
    <name type="scientific">Hymenobacter mellowenesis</name>
    <dbReference type="NCBI Taxonomy" id="3063995"/>
    <lineage>
        <taxon>Bacteria</taxon>
        <taxon>Pseudomonadati</taxon>
        <taxon>Bacteroidota</taxon>
        <taxon>Cytophagia</taxon>
        <taxon>Cytophagales</taxon>
        <taxon>Hymenobacteraceae</taxon>
        <taxon>Hymenobacter</taxon>
    </lineage>
</organism>
<comment type="caution">
    <text evidence="2">The sequence shown here is derived from an EMBL/GenBank/DDBJ whole genome shotgun (WGS) entry which is preliminary data.</text>
</comment>
<dbReference type="Proteomes" id="UP001167796">
    <property type="component" value="Unassembled WGS sequence"/>
</dbReference>
<evidence type="ECO:0000313" key="3">
    <source>
        <dbReference type="Proteomes" id="UP001167796"/>
    </source>
</evidence>